<dbReference type="InterPro" id="IPR012672">
    <property type="entry name" value="T3SS_YscX"/>
</dbReference>
<dbReference type="OrthoDB" id="5459645at2"/>
<comment type="caution">
    <text evidence="1">The sequence shown here is derived from an EMBL/GenBank/DDBJ whole genome shotgun (WGS) entry which is preliminary data.</text>
</comment>
<keyword evidence="2" id="KW-1185">Reference proteome</keyword>
<dbReference type="Pfam" id="PF09474">
    <property type="entry name" value="Type_III_YscX"/>
    <property type="match status" value="1"/>
</dbReference>
<accession>A0A8G2C0H6</accession>
<gene>
    <name evidence="1" type="ORF">SAMN05421830_101407</name>
</gene>
<dbReference type="EMBL" id="FOTO01000001">
    <property type="protein sequence ID" value="SFL29267.1"/>
    <property type="molecule type" value="Genomic_DNA"/>
</dbReference>
<evidence type="ECO:0000313" key="2">
    <source>
        <dbReference type="Proteomes" id="UP000199581"/>
    </source>
</evidence>
<name>A0A8G2C0H6_DESNO</name>
<protein>
    <submittedName>
        <fullName evidence="1">Type III secretion protein X</fullName>
    </submittedName>
</protein>
<dbReference type="Proteomes" id="UP000199581">
    <property type="component" value="Unassembled WGS sequence"/>
</dbReference>
<dbReference type="AlphaFoldDB" id="A0A8G2C0H6"/>
<organism evidence="1 2">
    <name type="scientific">Desulfomicrobium norvegicum (strain DSM 1741 / NCIMB 8310)</name>
    <name type="common">Desulfovibrio baculatus (strain Norway 4)</name>
    <name type="synonym">Desulfovibrio desulfuricans (strain Norway 4)</name>
    <dbReference type="NCBI Taxonomy" id="52561"/>
    <lineage>
        <taxon>Bacteria</taxon>
        <taxon>Pseudomonadati</taxon>
        <taxon>Thermodesulfobacteriota</taxon>
        <taxon>Desulfovibrionia</taxon>
        <taxon>Desulfovibrionales</taxon>
        <taxon>Desulfomicrobiaceae</taxon>
        <taxon>Desulfomicrobium</taxon>
    </lineage>
</organism>
<dbReference type="RefSeq" id="WP_092188747.1">
    <property type="nucleotide sequence ID" value="NZ_FOTO01000001.1"/>
</dbReference>
<proteinExistence type="predicted"/>
<sequence>MVSSITNLLDPSLGIQDILDPGLSADGQLPQARPLAANVLREAGLEELYSPLNAARLVEQALCPDVGDGELLRPEVFAANLRESFEALKDSQNPEVRDFLNTDLRLLLENRDLLQAYTGLMIGG</sequence>
<reference evidence="1 2" key="1">
    <citation type="submission" date="2016-10" db="EMBL/GenBank/DDBJ databases">
        <authorList>
            <person name="Varghese N."/>
            <person name="Submissions S."/>
        </authorList>
    </citation>
    <scope>NUCLEOTIDE SEQUENCE [LARGE SCALE GENOMIC DNA]</scope>
    <source>
        <strain evidence="1 2">DSM 1741</strain>
    </source>
</reference>
<evidence type="ECO:0000313" key="1">
    <source>
        <dbReference type="EMBL" id="SFL29267.1"/>
    </source>
</evidence>